<evidence type="ECO:0000256" key="1">
    <source>
        <dbReference type="ARBA" id="ARBA00004123"/>
    </source>
</evidence>
<evidence type="ECO:0000256" key="7">
    <source>
        <dbReference type="ARBA" id="ARBA00023015"/>
    </source>
</evidence>
<evidence type="ECO:0000256" key="5">
    <source>
        <dbReference type="ARBA" id="ARBA00022771"/>
    </source>
</evidence>
<dbReference type="GO" id="GO:0000981">
    <property type="term" value="F:DNA-binding transcription factor activity, RNA polymerase II-specific"/>
    <property type="evidence" value="ECO:0007669"/>
    <property type="project" value="TreeGrafter"/>
</dbReference>
<dbReference type="GO" id="GO:0045944">
    <property type="term" value="P:positive regulation of transcription by RNA polymerase II"/>
    <property type="evidence" value="ECO:0007669"/>
    <property type="project" value="UniProtKB-ARBA"/>
</dbReference>
<feature type="domain" description="C2H2-type" evidence="12">
    <location>
        <begin position="198"/>
        <end position="227"/>
    </location>
</feature>
<dbReference type="EMBL" id="JAWWNJ010000006">
    <property type="protein sequence ID" value="KAK7053590.1"/>
    <property type="molecule type" value="Genomic_DNA"/>
</dbReference>
<feature type="compositionally biased region" description="Basic and acidic residues" evidence="11">
    <location>
        <begin position="381"/>
        <end position="405"/>
    </location>
</feature>
<dbReference type="PANTHER" id="PTHR19818:SF139">
    <property type="entry name" value="PAIR-RULE PROTEIN ODD-PAIRED"/>
    <property type="match status" value="1"/>
</dbReference>
<feature type="region of interest" description="Disordered" evidence="11">
    <location>
        <begin position="381"/>
        <end position="424"/>
    </location>
</feature>
<feature type="compositionally biased region" description="Low complexity" evidence="11">
    <location>
        <begin position="240"/>
        <end position="266"/>
    </location>
</feature>
<keyword evidence="5 10" id="KW-0863">Zinc-finger</keyword>
<feature type="compositionally biased region" description="Low complexity" evidence="11">
    <location>
        <begin position="109"/>
        <end position="134"/>
    </location>
</feature>
<evidence type="ECO:0000313" key="13">
    <source>
        <dbReference type="EMBL" id="KAK7053590.1"/>
    </source>
</evidence>
<feature type="region of interest" description="Disordered" evidence="11">
    <location>
        <begin position="286"/>
        <end position="328"/>
    </location>
</feature>
<name>A0AAW0DNA2_9AGAR</name>
<dbReference type="GO" id="GO:0000978">
    <property type="term" value="F:RNA polymerase II cis-regulatory region sequence-specific DNA binding"/>
    <property type="evidence" value="ECO:0007669"/>
    <property type="project" value="TreeGrafter"/>
</dbReference>
<accession>A0AAW0DNA2</accession>
<dbReference type="GO" id="GO:0005634">
    <property type="term" value="C:nucleus"/>
    <property type="evidence" value="ECO:0007669"/>
    <property type="project" value="UniProtKB-SubCell"/>
</dbReference>
<evidence type="ECO:0000256" key="10">
    <source>
        <dbReference type="PROSITE-ProRule" id="PRU00042"/>
    </source>
</evidence>
<feature type="region of interest" description="Disordered" evidence="11">
    <location>
        <begin position="32"/>
        <end position="181"/>
    </location>
</feature>
<evidence type="ECO:0000256" key="8">
    <source>
        <dbReference type="ARBA" id="ARBA00023163"/>
    </source>
</evidence>
<feature type="compositionally biased region" description="Polar residues" evidence="11">
    <location>
        <begin position="286"/>
        <end position="297"/>
    </location>
</feature>
<dbReference type="InterPro" id="IPR050329">
    <property type="entry name" value="GLI_C2H2-zinc-finger"/>
</dbReference>
<sequence>MASTSAPLPRPAAVVLPSIRDMFPEYVLPRARTGPTALKKPANATLNPPRSHPHPSFSFDVLKSHPTTSSLYHIASSRPRSKRPRHASPTDSDAESTAEAELMPSPKLPRTTRSSTAGSSSARRSPPSSSSGSSDAETEPDPEVDVDADHEDGGEHEGAAESLEEEGKRHACPTCGKRFNRPSSLRIHVNTHTGAMPFRCPHPSCGRAFNVNSNMRRHYRNHCTNASVMTHQYTSSLLTLSPSPASLSSTRTTPSSSPHSPPSTLSFHVKPSSANSTTMLIQTSFTKSSMTPASPDSASLHVAPPPNAVDSDGSSSSSSSYSDSAVSSPITPASVLTSACSLRFLPNPAPDASLERSPERWGVTPIDFSKWKNDELLAKAKAEAEEQLGDRDGTVDSGGESRVERSSPSPDRSPYLESDVRSAR</sequence>
<evidence type="ECO:0000256" key="11">
    <source>
        <dbReference type="SAM" id="MobiDB-lite"/>
    </source>
</evidence>
<protein>
    <recommendedName>
        <fullName evidence="12">C2H2-type domain-containing protein</fullName>
    </recommendedName>
</protein>
<feature type="compositionally biased region" description="Basic and acidic residues" evidence="11">
    <location>
        <begin position="151"/>
        <end position="169"/>
    </location>
</feature>
<feature type="compositionally biased region" description="Low complexity" evidence="11">
    <location>
        <begin position="310"/>
        <end position="328"/>
    </location>
</feature>
<keyword evidence="14" id="KW-1185">Reference proteome</keyword>
<dbReference type="SMART" id="SM00355">
    <property type="entry name" value="ZnF_C2H2"/>
    <property type="match status" value="2"/>
</dbReference>
<feature type="compositionally biased region" description="Acidic residues" evidence="11">
    <location>
        <begin position="136"/>
        <end position="150"/>
    </location>
</feature>
<keyword evidence="8" id="KW-0804">Transcription</keyword>
<organism evidence="13 14">
    <name type="scientific">Favolaschia claudopus</name>
    <dbReference type="NCBI Taxonomy" id="2862362"/>
    <lineage>
        <taxon>Eukaryota</taxon>
        <taxon>Fungi</taxon>
        <taxon>Dikarya</taxon>
        <taxon>Basidiomycota</taxon>
        <taxon>Agaricomycotina</taxon>
        <taxon>Agaricomycetes</taxon>
        <taxon>Agaricomycetidae</taxon>
        <taxon>Agaricales</taxon>
        <taxon>Marasmiineae</taxon>
        <taxon>Mycenaceae</taxon>
        <taxon>Favolaschia</taxon>
    </lineage>
</organism>
<keyword evidence="3" id="KW-0479">Metal-binding</keyword>
<comment type="similarity">
    <text evidence="2">Belongs to the krueppel C2H2-type zinc-finger protein family.</text>
</comment>
<keyword evidence="6" id="KW-0862">Zinc</keyword>
<dbReference type="GO" id="GO:0008270">
    <property type="term" value="F:zinc ion binding"/>
    <property type="evidence" value="ECO:0007669"/>
    <property type="project" value="UniProtKB-KW"/>
</dbReference>
<dbReference type="InterPro" id="IPR036236">
    <property type="entry name" value="Znf_C2H2_sf"/>
</dbReference>
<dbReference type="PROSITE" id="PS00028">
    <property type="entry name" value="ZINC_FINGER_C2H2_1"/>
    <property type="match status" value="2"/>
</dbReference>
<evidence type="ECO:0000256" key="6">
    <source>
        <dbReference type="ARBA" id="ARBA00022833"/>
    </source>
</evidence>
<gene>
    <name evidence="13" type="ORF">R3P38DRAFT_3305096</name>
</gene>
<reference evidence="13 14" key="1">
    <citation type="journal article" date="2024" name="J Genomics">
        <title>Draft genome sequencing and assembly of Favolaschia claudopus CIRM-BRFM 2984 isolated from oak limbs.</title>
        <authorList>
            <person name="Navarro D."/>
            <person name="Drula E."/>
            <person name="Chaduli D."/>
            <person name="Cazenave R."/>
            <person name="Ahrendt S."/>
            <person name="Wang J."/>
            <person name="Lipzen A."/>
            <person name="Daum C."/>
            <person name="Barry K."/>
            <person name="Grigoriev I.V."/>
            <person name="Favel A."/>
            <person name="Rosso M.N."/>
            <person name="Martin F."/>
        </authorList>
    </citation>
    <scope>NUCLEOTIDE SEQUENCE [LARGE SCALE GENOMIC DNA]</scope>
    <source>
        <strain evidence="13 14">CIRM-BRFM 2984</strain>
    </source>
</reference>
<evidence type="ECO:0000259" key="12">
    <source>
        <dbReference type="PROSITE" id="PS50157"/>
    </source>
</evidence>
<evidence type="ECO:0000256" key="3">
    <source>
        <dbReference type="ARBA" id="ARBA00022723"/>
    </source>
</evidence>
<dbReference type="Pfam" id="PF00096">
    <property type="entry name" value="zf-C2H2"/>
    <property type="match status" value="2"/>
</dbReference>
<proteinExistence type="inferred from homology"/>
<evidence type="ECO:0000256" key="2">
    <source>
        <dbReference type="ARBA" id="ARBA00006991"/>
    </source>
</evidence>
<comment type="subcellular location">
    <subcellularLocation>
        <location evidence="1">Nucleus</location>
    </subcellularLocation>
</comment>
<evidence type="ECO:0000313" key="14">
    <source>
        <dbReference type="Proteomes" id="UP001362999"/>
    </source>
</evidence>
<feature type="region of interest" description="Disordered" evidence="11">
    <location>
        <begin position="240"/>
        <end position="271"/>
    </location>
</feature>
<keyword evidence="7" id="KW-0805">Transcription regulation</keyword>
<dbReference type="AlphaFoldDB" id="A0AAW0DNA2"/>
<evidence type="ECO:0000256" key="9">
    <source>
        <dbReference type="ARBA" id="ARBA00023242"/>
    </source>
</evidence>
<dbReference type="SUPFAM" id="SSF57667">
    <property type="entry name" value="beta-beta-alpha zinc fingers"/>
    <property type="match status" value="1"/>
</dbReference>
<dbReference type="PANTHER" id="PTHR19818">
    <property type="entry name" value="ZINC FINGER PROTEIN ZIC AND GLI"/>
    <property type="match status" value="1"/>
</dbReference>
<dbReference type="Gene3D" id="3.30.160.60">
    <property type="entry name" value="Classic Zinc Finger"/>
    <property type="match status" value="2"/>
</dbReference>
<dbReference type="Proteomes" id="UP001362999">
    <property type="component" value="Unassembled WGS sequence"/>
</dbReference>
<dbReference type="InterPro" id="IPR013087">
    <property type="entry name" value="Znf_C2H2_type"/>
</dbReference>
<keyword evidence="9" id="KW-0539">Nucleus</keyword>
<dbReference type="FunFam" id="3.30.160.60:FF:000193">
    <property type="entry name" value="Zinc finger protein 300"/>
    <property type="match status" value="1"/>
</dbReference>
<dbReference type="PROSITE" id="PS50157">
    <property type="entry name" value="ZINC_FINGER_C2H2_2"/>
    <property type="match status" value="2"/>
</dbReference>
<keyword evidence="4" id="KW-0677">Repeat</keyword>
<feature type="domain" description="C2H2-type" evidence="12">
    <location>
        <begin position="170"/>
        <end position="197"/>
    </location>
</feature>
<evidence type="ECO:0000256" key="4">
    <source>
        <dbReference type="ARBA" id="ARBA00022737"/>
    </source>
</evidence>
<comment type="caution">
    <text evidence="13">The sequence shown here is derived from an EMBL/GenBank/DDBJ whole genome shotgun (WGS) entry which is preliminary data.</text>
</comment>